<evidence type="ECO:0000256" key="8">
    <source>
        <dbReference type="ARBA" id="ARBA00022989"/>
    </source>
</evidence>
<evidence type="ECO:0000313" key="15">
    <source>
        <dbReference type="EMBL" id="TMR22271.1"/>
    </source>
</evidence>
<dbReference type="PRINTS" id="PR00344">
    <property type="entry name" value="BCTRLSENSOR"/>
</dbReference>
<feature type="domain" description="Histidine kinase" evidence="13">
    <location>
        <begin position="248"/>
        <end position="453"/>
    </location>
</feature>
<dbReference type="InterPro" id="IPR004358">
    <property type="entry name" value="Sig_transdc_His_kin-like_C"/>
</dbReference>
<dbReference type="InterPro" id="IPR005467">
    <property type="entry name" value="His_kinase_dom"/>
</dbReference>
<keyword evidence="7 15" id="KW-0418">Kinase</keyword>
<feature type="signal peptide" evidence="12">
    <location>
        <begin position="1"/>
        <end position="22"/>
    </location>
</feature>
<keyword evidence="6" id="KW-0812">Transmembrane</keyword>
<organism evidence="15 16">
    <name type="scientific">Nonomuraea zeae</name>
    <dbReference type="NCBI Taxonomy" id="1642303"/>
    <lineage>
        <taxon>Bacteria</taxon>
        <taxon>Bacillati</taxon>
        <taxon>Actinomycetota</taxon>
        <taxon>Actinomycetes</taxon>
        <taxon>Streptosporangiales</taxon>
        <taxon>Streptosporangiaceae</taxon>
        <taxon>Nonomuraea</taxon>
    </lineage>
</organism>
<dbReference type="SMART" id="SM00304">
    <property type="entry name" value="HAMP"/>
    <property type="match status" value="1"/>
</dbReference>
<keyword evidence="4" id="KW-0597">Phosphoprotein</keyword>
<dbReference type="SUPFAM" id="SSF47384">
    <property type="entry name" value="Homodimeric domain of signal transducing histidine kinase"/>
    <property type="match status" value="1"/>
</dbReference>
<dbReference type="AlphaFoldDB" id="A0A5S4FQ11"/>
<dbReference type="InterPro" id="IPR003660">
    <property type="entry name" value="HAMP_dom"/>
</dbReference>
<name>A0A5S4FQ11_9ACTN</name>
<evidence type="ECO:0000256" key="4">
    <source>
        <dbReference type="ARBA" id="ARBA00022553"/>
    </source>
</evidence>
<accession>A0A5S4FQ11</accession>
<comment type="subcellular location">
    <subcellularLocation>
        <location evidence="2">Cell membrane</location>
    </subcellularLocation>
</comment>
<reference evidence="15 16" key="1">
    <citation type="submission" date="2019-05" db="EMBL/GenBank/DDBJ databases">
        <title>Draft genome sequence of Nonomuraea zeae DSM 100528.</title>
        <authorList>
            <person name="Saricaoglu S."/>
            <person name="Isik K."/>
        </authorList>
    </citation>
    <scope>NUCLEOTIDE SEQUENCE [LARGE SCALE GENOMIC DNA]</scope>
    <source>
        <strain evidence="15 16">DSM 100528</strain>
    </source>
</reference>
<dbReference type="Gene3D" id="6.10.340.10">
    <property type="match status" value="1"/>
</dbReference>
<evidence type="ECO:0000256" key="5">
    <source>
        <dbReference type="ARBA" id="ARBA00022679"/>
    </source>
</evidence>
<dbReference type="OrthoDB" id="9786919at2"/>
<dbReference type="PANTHER" id="PTHR45436:SF5">
    <property type="entry name" value="SENSOR HISTIDINE KINASE TRCS"/>
    <property type="match status" value="1"/>
</dbReference>
<dbReference type="Pfam" id="PF00672">
    <property type="entry name" value="HAMP"/>
    <property type="match status" value="1"/>
</dbReference>
<evidence type="ECO:0000256" key="1">
    <source>
        <dbReference type="ARBA" id="ARBA00000085"/>
    </source>
</evidence>
<evidence type="ECO:0000313" key="16">
    <source>
        <dbReference type="Proteomes" id="UP000306628"/>
    </source>
</evidence>
<keyword evidence="5" id="KW-0808">Transferase</keyword>
<evidence type="ECO:0000259" key="13">
    <source>
        <dbReference type="PROSITE" id="PS50109"/>
    </source>
</evidence>
<dbReference type="PROSITE" id="PS50109">
    <property type="entry name" value="HIS_KIN"/>
    <property type="match status" value="1"/>
</dbReference>
<sequence>MTVLSSAVTALLCTIFSAVTLAGARADAVQDQKDHILLANQRAARSIVQNELPPVLPSRGIFQVIAPDGRVAAASPRMAGQPRLASFTPPGDSAKSDRVVCQAPGFHDTCLMVVALQIRVDGETWIIYGAQPVIPWYVDYRLLVILEAGAALLVAATAIAAYRTVSKTLRPVEAIRAELAEITSAGLDRRVPVPKHHDEIRELAETVNRTLDRLEAAVEQQRSLAEQQRSLAEQQRSLAEQQQRFVSDASHDLRSPITAARTQLEEALLHPAETDWPATAQASLASLDRLQAIVTDLLTLARLDAGTVFAADRVSLSELVESELTRRAPRVRIVTNLQPGVVVVGDGLQLGRLLTNLMDNAERHAASSVTVSVRRERDDAVLEVHDDGPGISPEEREFVFRRFARLDAARNKDAGGTGLGLAIAREIAGRHGGTLTIESSDRGARFVLRIPAA</sequence>
<evidence type="ECO:0000256" key="6">
    <source>
        <dbReference type="ARBA" id="ARBA00022692"/>
    </source>
</evidence>
<dbReference type="SMART" id="SM00387">
    <property type="entry name" value="HATPase_c"/>
    <property type="match status" value="1"/>
</dbReference>
<feature type="chain" id="PRO_5038721284" description="histidine kinase" evidence="12">
    <location>
        <begin position="23"/>
        <end position="453"/>
    </location>
</feature>
<keyword evidence="16" id="KW-1185">Reference proteome</keyword>
<dbReference type="CDD" id="cd00082">
    <property type="entry name" value="HisKA"/>
    <property type="match status" value="1"/>
</dbReference>
<keyword evidence="9" id="KW-0902">Two-component regulatory system</keyword>
<dbReference type="PANTHER" id="PTHR45436">
    <property type="entry name" value="SENSOR HISTIDINE KINASE YKOH"/>
    <property type="match status" value="1"/>
</dbReference>
<evidence type="ECO:0000259" key="14">
    <source>
        <dbReference type="PROSITE" id="PS50885"/>
    </source>
</evidence>
<dbReference type="GO" id="GO:0000155">
    <property type="term" value="F:phosphorelay sensor kinase activity"/>
    <property type="evidence" value="ECO:0007669"/>
    <property type="project" value="InterPro"/>
</dbReference>
<evidence type="ECO:0000256" key="9">
    <source>
        <dbReference type="ARBA" id="ARBA00023012"/>
    </source>
</evidence>
<feature type="domain" description="HAMP" evidence="14">
    <location>
        <begin position="166"/>
        <end position="219"/>
    </location>
</feature>
<dbReference type="Pfam" id="PF00512">
    <property type="entry name" value="HisKA"/>
    <property type="match status" value="1"/>
</dbReference>
<keyword evidence="11" id="KW-0175">Coiled coil</keyword>
<dbReference type="InterPro" id="IPR003661">
    <property type="entry name" value="HisK_dim/P_dom"/>
</dbReference>
<evidence type="ECO:0000256" key="10">
    <source>
        <dbReference type="ARBA" id="ARBA00023136"/>
    </source>
</evidence>
<dbReference type="CDD" id="cd06225">
    <property type="entry name" value="HAMP"/>
    <property type="match status" value="1"/>
</dbReference>
<dbReference type="EC" id="2.7.13.3" evidence="3"/>
<dbReference type="Gene3D" id="1.10.287.130">
    <property type="match status" value="1"/>
</dbReference>
<dbReference type="SMART" id="SM00388">
    <property type="entry name" value="HisKA"/>
    <property type="match status" value="1"/>
</dbReference>
<proteinExistence type="predicted"/>
<dbReference type="InterPro" id="IPR036097">
    <property type="entry name" value="HisK_dim/P_sf"/>
</dbReference>
<evidence type="ECO:0000256" key="3">
    <source>
        <dbReference type="ARBA" id="ARBA00012438"/>
    </source>
</evidence>
<protein>
    <recommendedName>
        <fullName evidence="3">histidine kinase</fullName>
        <ecNumber evidence="3">2.7.13.3</ecNumber>
    </recommendedName>
</protein>
<comment type="catalytic activity">
    <reaction evidence="1">
        <text>ATP + protein L-histidine = ADP + protein N-phospho-L-histidine.</text>
        <dbReference type="EC" id="2.7.13.3"/>
    </reaction>
</comment>
<evidence type="ECO:0000256" key="7">
    <source>
        <dbReference type="ARBA" id="ARBA00022777"/>
    </source>
</evidence>
<dbReference type="Pfam" id="PF02518">
    <property type="entry name" value="HATPase_c"/>
    <property type="match status" value="1"/>
</dbReference>
<dbReference type="Proteomes" id="UP000306628">
    <property type="component" value="Unassembled WGS sequence"/>
</dbReference>
<dbReference type="EMBL" id="VCKX01000279">
    <property type="protein sequence ID" value="TMR22271.1"/>
    <property type="molecule type" value="Genomic_DNA"/>
</dbReference>
<gene>
    <name evidence="15" type="ORF">ETD85_49715</name>
</gene>
<feature type="coiled-coil region" evidence="11">
    <location>
        <begin position="197"/>
        <end position="244"/>
    </location>
</feature>
<dbReference type="InterPro" id="IPR003594">
    <property type="entry name" value="HATPase_dom"/>
</dbReference>
<dbReference type="InterPro" id="IPR036890">
    <property type="entry name" value="HATPase_C_sf"/>
</dbReference>
<dbReference type="Gene3D" id="3.30.565.10">
    <property type="entry name" value="Histidine kinase-like ATPase, C-terminal domain"/>
    <property type="match status" value="1"/>
</dbReference>
<dbReference type="CDD" id="cd00075">
    <property type="entry name" value="HATPase"/>
    <property type="match status" value="1"/>
</dbReference>
<comment type="caution">
    <text evidence="15">The sequence shown here is derived from an EMBL/GenBank/DDBJ whole genome shotgun (WGS) entry which is preliminary data.</text>
</comment>
<dbReference type="PROSITE" id="PS50885">
    <property type="entry name" value="HAMP"/>
    <property type="match status" value="1"/>
</dbReference>
<evidence type="ECO:0000256" key="12">
    <source>
        <dbReference type="SAM" id="SignalP"/>
    </source>
</evidence>
<dbReference type="SUPFAM" id="SSF55874">
    <property type="entry name" value="ATPase domain of HSP90 chaperone/DNA topoisomerase II/histidine kinase"/>
    <property type="match status" value="1"/>
</dbReference>
<evidence type="ECO:0000256" key="2">
    <source>
        <dbReference type="ARBA" id="ARBA00004236"/>
    </source>
</evidence>
<keyword evidence="12" id="KW-0732">Signal</keyword>
<dbReference type="GO" id="GO:0005886">
    <property type="term" value="C:plasma membrane"/>
    <property type="evidence" value="ECO:0007669"/>
    <property type="project" value="UniProtKB-SubCell"/>
</dbReference>
<keyword evidence="10" id="KW-0472">Membrane</keyword>
<evidence type="ECO:0000256" key="11">
    <source>
        <dbReference type="SAM" id="Coils"/>
    </source>
</evidence>
<keyword evidence="8" id="KW-1133">Transmembrane helix</keyword>
<dbReference type="InterPro" id="IPR050428">
    <property type="entry name" value="TCS_sensor_his_kinase"/>
</dbReference>
<dbReference type="SUPFAM" id="SSF158472">
    <property type="entry name" value="HAMP domain-like"/>
    <property type="match status" value="1"/>
</dbReference>